<comment type="caution">
    <text evidence="1">The sequence shown here is derived from an EMBL/GenBank/DDBJ whole genome shotgun (WGS) entry which is preliminary data.</text>
</comment>
<dbReference type="EMBL" id="JAGFNK010000141">
    <property type="protein sequence ID" value="KAI9507067.1"/>
    <property type="molecule type" value="Genomic_DNA"/>
</dbReference>
<sequence length="124" mass="13457">CLPVAPLEAPWDTSMATVVMLATALAFGGIHCTGWSFDLPSSAERTLWRVASVFITAAPALITIDGFAGWALGCEILDCMILFLTMSLYILSRLVLLLLSFLSLRSLPPAAYHVVHWTSLIPHV</sequence>
<keyword evidence="2" id="KW-1185">Reference proteome</keyword>
<proteinExistence type="predicted"/>
<dbReference type="Proteomes" id="UP001207468">
    <property type="component" value="Unassembled WGS sequence"/>
</dbReference>
<reference evidence="1" key="1">
    <citation type="submission" date="2021-03" db="EMBL/GenBank/DDBJ databases">
        <title>Evolutionary priming and transition to the ectomycorrhizal habit in an iconic lineage of mushroom-forming fungi: is preadaptation a requirement?</title>
        <authorList>
            <consortium name="DOE Joint Genome Institute"/>
            <person name="Looney B.P."/>
            <person name="Miyauchi S."/>
            <person name="Morin E."/>
            <person name="Drula E."/>
            <person name="Courty P.E."/>
            <person name="Chicoki N."/>
            <person name="Fauchery L."/>
            <person name="Kohler A."/>
            <person name="Kuo A."/>
            <person name="LaButti K."/>
            <person name="Pangilinan J."/>
            <person name="Lipzen A."/>
            <person name="Riley R."/>
            <person name="Andreopoulos W."/>
            <person name="He G."/>
            <person name="Johnson J."/>
            <person name="Barry K.W."/>
            <person name="Grigoriev I.V."/>
            <person name="Nagy L."/>
            <person name="Hibbett D."/>
            <person name="Henrissat B."/>
            <person name="Matheny P.B."/>
            <person name="Labbe J."/>
            <person name="Martin A.F."/>
        </authorList>
    </citation>
    <scope>NUCLEOTIDE SEQUENCE</scope>
    <source>
        <strain evidence="1">BPL698</strain>
    </source>
</reference>
<accession>A0ACC0U6E4</accession>
<evidence type="ECO:0000313" key="2">
    <source>
        <dbReference type="Proteomes" id="UP001207468"/>
    </source>
</evidence>
<feature type="non-terminal residue" evidence="1">
    <location>
        <position position="1"/>
    </location>
</feature>
<organism evidence="1 2">
    <name type="scientific">Russula earlei</name>
    <dbReference type="NCBI Taxonomy" id="71964"/>
    <lineage>
        <taxon>Eukaryota</taxon>
        <taxon>Fungi</taxon>
        <taxon>Dikarya</taxon>
        <taxon>Basidiomycota</taxon>
        <taxon>Agaricomycotina</taxon>
        <taxon>Agaricomycetes</taxon>
        <taxon>Russulales</taxon>
        <taxon>Russulaceae</taxon>
        <taxon>Russula</taxon>
    </lineage>
</organism>
<protein>
    <submittedName>
        <fullName evidence="1">Uncharacterized protein</fullName>
    </submittedName>
</protein>
<name>A0ACC0U6E4_9AGAM</name>
<evidence type="ECO:0000313" key="1">
    <source>
        <dbReference type="EMBL" id="KAI9507067.1"/>
    </source>
</evidence>
<gene>
    <name evidence="1" type="ORF">F5148DRAFT_1208296</name>
</gene>